<accession>A0A0C2RXE6</accession>
<feature type="transmembrane region" description="Helical" evidence="1">
    <location>
        <begin position="188"/>
        <end position="207"/>
    </location>
</feature>
<evidence type="ECO:0008006" key="4">
    <source>
        <dbReference type="Google" id="ProtNLM"/>
    </source>
</evidence>
<feature type="transmembrane region" description="Helical" evidence="1">
    <location>
        <begin position="260"/>
        <end position="283"/>
    </location>
</feature>
<feature type="transmembrane region" description="Helical" evidence="1">
    <location>
        <begin position="219"/>
        <end position="240"/>
    </location>
</feature>
<dbReference type="RefSeq" id="WP_041060247.1">
    <property type="nucleotide sequence ID" value="NZ_JXRR01000017.1"/>
</dbReference>
<dbReference type="EMBL" id="JXRR01000017">
    <property type="protein sequence ID" value="KIL46409.1"/>
    <property type="molecule type" value="Genomic_DNA"/>
</dbReference>
<evidence type="ECO:0000256" key="1">
    <source>
        <dbReference type="SAM" id="Phobius"/>
    </source>
</evidence>
<proteinExistence type="predicted"/>
<protein>
    <recommendedName>
        <fullName evidence="4">Membrane protein YkvI</fullName>
    </recommendedName>
</protein>
<keyword evidence="1" id="KW-1133">Transmembrane helix</keyword>
<sequence>MKPWNKACQIAAVYVGTVVGTGFATGKEIVEFFSQYGLWGLLGIIVSGYFFITLGTSLMVKAIDLKARSYEELNEYLFGRRIAKGINLIMLVMLLGFCTVMLSGAGAIFEEQLARPRIAGILLTIILLLAVMTLGTKGLVAVNTFIVPLMIGFTLLLAFHSVRTDGFIENMLMVPEQGTGWKAFASPFIYPAMNLAMAQAVLVPLAAEVNDKKAVRLGGLIGGVVLTLILLASHMTLVTLPDFTQFEIPMAEVMKGAMLSFYWIYILVIYGEIFSSIAGNLYGAEKQISTYIRAGRMWIMVLVLLLCAAFSTFSYSTLLGFLYPLFGYISLAFFFLLWWKSSKRFQS</sequence>
<keyword evidence="1" id="KW-0472">Membrane</keyword>
<gene>
    <name evidence="2" type="ORF">KR50_30840</name>
</gene>
<dbReference type="Proteomes" id="UP000031972">
    <property type="component" value="Unassembled WGS sequence"/>
</dbReference>
<dbReference type="AlphaFoldDB" id="A0A0C2RXE6"/>
<feature type="transmembrane region" description="Helical" evidence="1">
    <location>
        <begin position="321"/>
        <end position="339"/>
    </location>
</feature>
<evidence type="ECO:0000313" key="2">
    <source>
        <dbReference type="EMBL" id="KIL46409.1"/>
    </source>
</evidence>
<feature type="transmembrane region" description="Helical" evidence="1">
    <location>
        <begin position="141"/>
        <end position="162"/>
    </location>
</feature>
<reference evidence="2 3" key="1">
    <citation type="submission" date="2015-01" db="EMBL/GenBank/DDBJ databases">
        <title>Jeotgalibacillus campisalis genome sequencing.</title>
        <authorList>
            <person name="Goh K.M."/>
            <person name="Chan K.-G."/>
            <person name="Yaakop A.S."/>
            <person name="Ee R."/>
            <person name="Gan H.M."/>
            <person name="Chan C.S."/>
        </authorList>
    </citation>
    <scope>NUCLEOTIDE SEQUENCE [LARGE SCALE GENOMIC DNA]</scope>
    <source>
        <strain evidence="2 3">SF-57</strain>
    </source>
</reference>
<evidence type="ECO:0000313" key="3">
    <source>
        <dbReference type="Proteomes" id="UP000031972"/>
    </source>
</evidence>
<dbReference type="PANTHER" id="PTHR37814:SF1">
    <property type="entry name" value="MEMBRANE PROTEIN"/>
    <property type="match status" value="1"/>
</dbReference>
<organism evidence="2 3">
    <name type="scientific">Jeotgalibacillus campisalis</name>
    <dbReference type="NCBI Taxonomy" id="220754"/>
    <lineage>
        <taxon>Bacteria</taxon>
        <taxon>Bacillati</taxon>
        <taxon>Bacillota</taxon>
        <taxon>Bacilli</taxon>
        <taxon>Bacillales</taxon>
        <taxon>Caryophanaceae</taxon>
        <taxon>Jeotgalibacillus</taxon>
    </lineage>
</organism>
<dbReference type="PATRIC" id="fig|220754.4.peg.3097"/>
<feature type="transmembrane region" description="Helical" evidence="1">
    <location>
        <begin position="295"/>
        <end position="315"/>
    </location>
</feature>
<feature type="transmembrane region" description="Helical" evidence="1">
    <location>
        <begin position="36"/>
        <end position="60"/>
    </location>
</feature>
<keyword evidence="3" id="KW-1185">Reference proteome</keyword>
<dbReference type="OrthoDB" id="4424890at2"/>
<name>A0A0C2RXE6_9BACL</name>
<dbReference type="InterPro" id="IPR038728">
    <property type="entry name" value="YkvI-like"/>
</dbReference>
<dbReference type="PANTHER" id="PTHR37814">
    <property type="entry name" value="CONSERVED MEMBRANE PROTEIN"/>
    <property type="match status" value="1"/>
</dbReference>
<comment type="caution">
    <text evidence="2">The sequence shown here is derived from an EMBL/GenBank/DDBJ whole genome shotgun (WGS) entry which is preliminary data.</text>
</comment>
<keyword evidence="1" id="KW-0812">Transmembrane</keyword>
<feature type="transmembrane region" description="Helical" evidence="1">
    <location>
        <begin position="88"/>
        <end position="109"/>
    </location>
</feature>
<feature type="transmembrane region" description="Helical" evidence="1">
    <location>
        <begin position="115"/>
        <end position="134"/>
    </location>
</feature>